<dbReference type="Proteomes" id="UP000013520">
    <property type="component" value="Chromosome"/>
</dbReference>
<evidence type="ECO:0000259" key="2">
    <source>
        <dbReference type="Pfam" id="PF02979"/>
    </source>
</evidence>
<dbReference type="SUPFAM" id="SSF56209">
    <property type="entry name" value="Nitrile hydratase alpha chain"/>
    <property type="match status" value="1"/>
</dbReference>
<sequence length="100" mass="11058">METNSNKNLTRREIEEQIIKKAGEDEGFKKELMSDPHKTIAQFGVEIPKEIDIKVVEETPKLAYLVLPMSQEVLADGALDMVAGGCSCTMGQIAIEPPLR</sequence>
<dbReference type="InterPro" id="IPR004232">
    <property type="entry name" value="CN_Hdrtase_a/SCN_Hdrlase_g"/>
</dbReference>
<dbReference type="GO" id="GO:0046914">
    <property type="term" value="F:transition metal ion binding"/>
    <property type="evidence" value="ECO:0007669"/>
    <property type="project" value="InterPro"/>
</dbReference>
<dbReference type="RefSeq" id="WP_006523562.1">
    <property type="nucleotide sequence ID" value="NC_021184.1"/>
</dbReference>
<keyword evidence="4" id="KW-1185">Reference proteome</keyword>
<dbReference type="HOGENOM" id="CLU_128602_1_1_9"/>
<feature type="domain" description="Nitrile hydratase alpha/Thiocyanate hydrolase gamma" evidence="2">
    <location>
        <begin position="26"/>
        <end position="70"/>
    </location>
</feature>
<dbReference type="KEGG" id="dgi:Desgi_2854"/>
<proteinExistence type="predicted"/>
<organism evidence="3 4">
    <name type="scientific">Desulfoscipio gibsoniae DSM 7213</name>
    <dbReference type="NCBI Taxonomy" id="767817"/>
    <lineage>
        <taxon>Bacteria</taxon>
        <taxon>Bacillati</taxon>
        <taxon>Bacillota</taxon>
        <taxon>Clostridia</taxon>
        <taxon>Eubacteriales</taxon>
        <taxon>Desulfallaceae</taxon>
        <taxon>Desulfoscipio</taxon>
    </lineage>
</organism>
<dbReference type="InterPro" id="IPR036648">
    <property type="entry name" value="CN_Hdrase_a/SCN_Hdrase_g_sf"/>
</dbReference>
<dbReference type="InterPro" id="IPR022513">
    <property type="entry name" value="TOMM_pelo"/>
</dbReference>
<dbReference type="AlphaFoldDB" id="R4KNW8"/>
<dbReference type="NCBIfam" id="TIGR03793">
    <property type="entry name" value="leader_NHLP"/>
    <property type="match status" value="1"/>
</dbReference>
<name>R4KNW8_9FIRM</name>
<reference evidence="3 4" key="1">
    <citation type="submission" date="2012-01" db="EMBL/GenBank/DDBJ databases">
        <title>Complete sequence of Desulfotomaculum gibsoniae DSM 7213.</title>
        <authorList>
            <consortium name="US DOE Joint Genome Institute"/>
            <person name="Lucas S."/>
            <person name="Han J."/>
            <person name="Lapidus A."/>
            <person name="Cheng J.-F."/>
            <person name="Goodwin L."/>
            <person name="Pitluck S."/>
            <person name="Peters L."/>
            <person name="Ovchinnikova G."/>
            <person name="Teshima H."/>
            <person name="Detter J.C."/>
            <person name="Han C."/>
            <person name="Tapia R."/>
            <person name="Land M."/>
            <person name="Hauser L."/>
            <person name="Kyrpides N."/>
            <person name="Ivanova N."/>
            <person name="Pagani I."/>
            <person name="Parshina S."/>
            <person name="Plugge C."/>
            <person name="Muyzer G."/>
            <person name="Kuever J."/>
            <person name="Ivanova A."/>
            <person name="Nazina T."/>
            <person name="Klenk H.-P."/>
            <person name="Brambilla E."/>
            <person name="Spring S."/>
            <person name="Stams A.F."/>
            <person name="Woyke T."/>
        </authorList>
    </citation>
    <scope>NUCLEOTIDE SEQUENCE [LARGE SCALE GENOMIC DNA]</scope>
    <source>
        <strain evidence="3 4">DSM 7213</strain>
    </source>
</reference>
<evidence type="ECO:0000256" key="1">
    <source>
        <dbReference type="ARBA" id="ARBA00022723"/>
    </source>
</evidence>
<protein>
    <submittedName>
        <fullName evidence="3">TOMM propeptide domain protein</fullName>
    </submittedName>
</protein>
<dbReference type="EMBL" id="CP003273">
    <property type="protein sequence ID" value="AGL02255.1"/>
    <property type="molecule type" value="Genomic_DNA"/>
</dbReference>
<evidence type="ECO:0000313" key="4">
    <source>
        <dbReference type="Proteomes" id="UP000013520"/>
    </source>
</evidence>
<dbReference type="OrthoDB" id="1809698at2"/>
<dbReference type="STRING" id="767817.Desgi_2854"/>
<dbReference type="Pfam" id="PF02979">
    <property type="entry name" value="NHase_alpha"/>
    <property type="match status" value="1"/>
</dbReference>
<dbReference type="eggNOG" id="ENOG50339Q3">
    <property type="taxonomic scope" value="Bacteria"/>
</dbReference>
<accession>R4KNW8</accession>
<gene>
    <name evidence="3" type="ORF">Desgi_2854</name>
</gene>
<evidence type="ECO:0000313" key="3">
    <source>
        <dbReference type="EMBL" id="AGL02255.1"/>
    </source>
</evidence>
<dbReference type="GO" id="GO:0003824">
    <property type="term" value="F:catalytic activity"/>
    <property type="evidence" value="ECO:0007669"/>
    <property type="project" value="InterPro"/>
</dbReference>
<keyword evidence="1" id="KW-0479">Metal-binding</keyword>
<dbReference type="Gene3D" id="3.90.330.10">
    <property type="entry name" value="Nitrile hydratase alpha /Thiocyanate hydrolase gamma"/>
    <property type="match status" value="1"/>
</dbReference>